<organism evidence="1 2">
    <name type="scientific">Salinibacter ruber</name>
    <dbReference type="NCBI Taxonomy" id="146919"/>
    <lineage>
        <taxon>Bacteria</taxon>
        <taxon>Pseudomonadati</taxon>
        <taxon>Rhodothermota</taxon>
        <taxon>Rhodothermia</taxon>
        <taxon>Rhodothermales</taxon>
        <taxon>Salinibacteraceae</taxon>
        <taxon>Salinibacter</taxon>
    </lineage>
</organism>
<proteinExistence type="predicted"/>
<sequence>MPTTDFTSNSRQQTVARTSLIRLLRDGYVDNPCRTDARALYSQALKAGYDVKVVDGTAVKVVSEKKGVGRRFLVAGRIFSMADLAEYLPEKRVKKVSKLDRFEFVDFGDYARDDDALRIRRVA</sequence>
<dbReference type="AlphaFoldDB" id="A0A9X2RA92"/>
<dbReference type="EMBL" id="JANTYZ010000007">
    <property type="protein sequence ID" value="MCS3865893.1"/>
    <property type="molecule type" value="Genomic_DNA"/>
</dbReference>
<name>A0A9X2RA92_9BACT</name>
<reference evidence="1" key="1">
    <citation type="submission" date="2022-08" db="EMBL/GenBank/DDBJ databases">
        <title>Genomic Encyclopedia of Type Strains, Phase V (KMG-V): Genome sequencing to study the core and pangenomes of soil and plant-associated prokaryotes.</title>
        <authorList>
            <person name="Whitman W."/>
        </authorList>
    </citation>
    <scope>NUCLEOTIDE SEQUENCE</scope>
    <source>
        <strain evidence="1">SP2016B</strain>
    </source>
</reference>
<accession>A0A9X2RA92</accession>
<evidence type="ECO:0000313" key="1">
    <source>
        <dbReference type="EMBL" id="MCS3865893.1"/>
    </source>
</evidence>
<protein>
    <submittedName>
        <fullName evidence="1">Uncharacterized protein</fullName>
    </submittedName>
</protein>
<dbReference type="Proteomes" id="UP001155034">
    <property type="component" value="Unassembled WGS sequence"/>
</dbReference>
<comment type="caution">
    <text evidence="1">The sequence shown here is derived from an EMBL/GenBank/DDBJ whole genome shotgun (WGS) entry which is preliminary data.</text>
</comment>
<dbReference type="RefSeq" id="WP_259083798.1">
    <property type="nucleotide sequence ID" value="NZ_JANTYZ010000007.1"/>
</dbReference>
<evidence type="ECO:0000313" key="2">
    <source>
        <dbReference type="Proteomes" id="UP001155034"/>
    </source>
</evidence>
<gene>
    <name evidence="1" type="ORF">GGP82_002457</name>
</gene>